<dbReference type="Gene3D" id="3.90.25.10">
    <property type="entry name" value="UDP-galactose 4-epimerase, domain 1"/>
    <property type="match status" value="1"/>
</dbReference>
<dbReference type="AlphaFoldDB" id="A0A1H2UQK8"/>
<name>A0A1H2UQK8_9FLAO</name>
<dbReference type="EMBL" id="FNMY01000002">
    <property type="protein sequence ID" value="SDW58407.1"/>
    <property type="molecule type" value="Genomic_DNA"/>
</dbReference>
<feature type="domain" description="NAD-dependent epimerase/dehydratase" evidence="2">
    <location>
        <begin position="9"/>
        <end position="229"/>
    </location>
</feature>
<accession>A0A1H2UQK8</accession>
<evidence type="ECO:0000259" key="2">
    <source>
        <dbReference type="Pfam" id="PF01370"/>
    </source>
</evidence>
<reference evidence="4" key="1">
    <citation type="submission" date="2016-10" db="EMBL/GenBank/DDBJ databases">
        <authorList>
            <person name="Varghese N."/>
            <person name="Submissions S."/>
        </authorList>
    </citation>
    <scope>NUCLEOTIDE SEQUENCE [LARGE SCALE GENOMIC DNA]</scope>
    <source>
        <strain evidence="4">DSM 25030</strain>
    </source>
</reference>
<organism evidence="3 4">
    <name type="scientific">Flagellimonas zhangzhouensis</name>
    <dbReference type="NCBI Taxonomy" id="1073328"/>
    <lineage>
        <taxon>Bacteria</taxon>
        <taxon>Pseudomonadati</taxon>
        <taxon>Bacteroidota</taxon>
        <taxon>Flavobacteriia</taxon>
        <taxon>Flavobacteriales</taxon>
        <taxon>Flavobacteriaceae</taxon>
        <taxon>Flagellimonas</taxon>
    </lineage>
</organism>
<dbReference type="Proteomes" id="UP000199592">
    <property type="component" value="Unassembled WGS sequence"/>
</dbReference>
<protein>
    <submittedName>
        <fullName evidence="3">UDP-glucose 4-epimerase</fullName>
    </submittedName>
</protein>
<comment type="similarity">
    <text evidence="1">Belongs to the NAD(P)-dependent epimerase/dehydratase family.</text>
</comment>
<sequence length="299" mass="33303">MESPISRTVLITGVTGFTGKHLETELSENGFQVFGTTYSKPLQENHFECNILDLDQLAKVIAKTSPDYVIHLAAISFVATKDIPKIYATNVQGTLNLMEALLGANKPIKKVLVASSAAVYGNIGTVLSEDMCPKPVNHYGNSKLAMENMVANYFDKLNIIIARPFNYTGIGQEDHFLIPKIIKHYKEKKDVIELGNLDTYREYNDVRFLVSCYRKLLLIDDKSDTVNIASGSTFSINDILTIMTDLSSHKIQVKVNSQFVRKNEVKELKGSSNKLIQLIGSVNDSTNSLPNTLEEMYLS</sequence>
<dbReference type="SUPFAM" id="SSF51735">
    <property type="entry name" value="NAD(P)-binding Rossmann-fold domains"/>
    <property type="match status" value="1"/>
</dbReference>
<dbReference type="RefSeq" id="WP_090293651.1">
    <property type="nucleotide sequence ID" value="NZ_FNKI01000001.1"/>
</dbReference>
<dbReference type="OrthoDB" id="329806at2"/>
<gene>
    <name evidence="3" type="ORF">SAMN04487892_1710</name>
</gene>
<dbReference type="InterPro" id="IPR001509">
    <property type="entry name" value="Epimerase_deHydtase"/>
</dbReference>
<dbReference type="Pfam" id="PF01370">
    <property type="entry name" value="Epimerase"/>
    <property type="match status" value="1"/>
</dbReference>
<keyword evidence="4" id="KW-1185">Reference proteome</keyword>
<evidence type="ECO:0000256" key="1">
    <source>
        <dbReference type="ARBA" id="ARBA00007637"/>
    </source>
</evidence>
<dbReference type="STRING" id="1073328.SAMN05216294_0582"/>
<evidence type="ECO:0000313" key="3">
    <source>
        <dbReference type="EMBL" id="SDW58407.1"/>
    </source>
</evidence>
<proteinExistence type="inferred from homology"/>
<evidence type="ECO:0000313" key="4">
    <source>
        <dbReference type="Proteomes" id="UP000199592"/>
    </source>
</evidence>
<dbReference type="PANTHER" id="PTHR43000">
    <property type="entry name" value="DTDP-D-GLUCOSE 4,6-DEHYDRATASE-RELATED"/>
    <property type="match status" value="1"/>
</dbReference>
<dbReference type="Gene3D" id="3.40.50.720">
    <property type="entry name" value="NAD(P)-binding Rossmann-like Domain"/>
    <property type="match status" value="1"/>
</dbReference>
<dbReference type="InterPro" id="IPR036291">
    <property type="entry name" value="NAD(P)-bd_dom_sf"/>
</dbReference>